<dbReference type="Proteomes" id="UP000077521">
    <property type="component" value="Unassembled WGS sequence"/>
</dbReference>
<dbReference type="PANTHER" id="PTHR43558">
    <property type="entry name" value="REDUCTASE, PUTATIVE (AFU_ORTHOLOGUE AFUA_3G10540)-RELATED"/>
    <property type="match status" value="1"/>
</dbReference>
<reference evidence="1" key="1">
    <citation type="submission" date="2016-04" db="EMBL/GenBank/DDBJ databases">
        <authorList>
            <person name="Nguyen H.D."/>
            <person name="Samba Siva P."/>
            <person name="Cullis J."/>
            <person name="Levesque C.A."/>
            <person name="Hambleton S."/>
        </authorList>
    </citation>
    <scope>NUCLEOTIDE SEQUENCE</scope>
    <source>
        <strain evidence="1">DAOMC 236416</strain>
    </source>
</reference>
<dbReference type="PANTHER" id="PTHR43558:SF6">
    <property type="entry name" value="REDUCTASE, PUTATIVE (AFU_ORTHOLOGUE AFUA_3G10540)-RELATED"/>
    <property type="match status" value="1"/>
</dbReference>
<gene>
    <name evidence="1" type="ORF">A4X13_0g3047</name>
</gene>
<accession>A0A177TEJ1</accession>
<proteinExistence type="predicted"/>
<evidence type="ECO:0000313" key="2">
    <source>
        <dbReference type="Proteomes" id="UP000077521"/>
    </source>
</evidence>
<reference evidence="1" key="2">
    <citation type="journal article" date="2019" name="IMA Fungus">
        <title>Genome sequencing and comparison of five Tilletia species to identify candidate genes for the detection of regulated species infecting wheat.</title>
        <authorList>
            <person name="Nguyen H.D.T."/>
            <person name="Sultana T."/>
            <person name="Kesanakurti P."/>
            <person name="Hambleton S."/>
        </authorList>
    </citation>
    <scope>NUCLEOTIDE SEQUENCE</scope>
    <source>
        <strain evidence="1">DAOMC 236416</strain>
    </source>
</reference>
<dbReference type="InterPro" id="IPR053354">
    <property type="entry name" value="MGDG_epimerase"/>
</dbReference>
<comment type="caution">
    <text evidence="1">The sequence shown here is derived from an EMBL/GenBank/DDBJ whole genome shotgun (WGS) entry which is preliminary data.</text>
</comment>
<protein>
    <submittedName>
        <fullName evidence="1">Uncharacterized protein</fullName>
    </submittedName>
</protein>
<evidence type="ECO:0000313" key="1">
    <source>
        <dbReference type="EMBL" id="KAE8255401.1"/>
    </source>
</evidence>
<name>A0A177TEJ1_9BASI</name>
<keyword evidence="2" id="KW-1185">Reference proteome</keyword>
<dbReference type="EMBL" id="LWDF02000160">
    <property type="protein sequence ID" value="KAE8255401.1"/>
    <property type="molecule type" value="Genomic_DNA"/>
</dbReference>
<organism evidence="1 2">
    <name type="scientific">Tilletia indica</name>
    <dbReference type="NCBI Taxonomy" id="43049"/>
    <lineage>
        <taxon>Eukaryota</taxon>
        <taxon>Fungi</taxon>
        <taxon>Dikarya</taxon>
        <taxon>Basidiomycota</taxon>
        <taxon>Ustilaginomycotina</taxon>
        <taxon>Exobasidiomycetes</taxon>
        <taxon>Tilletiales</taxon>
        <taxon>Tilletiaceae</taxon>
        <taxon>Tilletia</taxon>
    </lineage>
</organism>
<sequence length="458" mass="51395">MADKPATLSEYLKEMDVKAGRSEEMFLSPALPALAHLDAAHDSTDCDIDGTIFQHNREFPRGSGWQPHLINLSSQFEPYLSRQRLPTYNYDRATKEDLLGIRMFDDLRDTTTTVLSLARFCINFEVFGGSVLKNLDWSNVGVAGGSMLACLTETHIGDLLKNSDIDLFIWGLEPPAMLRKLHEIKETLVANVPNFDSTYIIERSAGAVTFIPRTRDRGRKIQVVLRGYSNPAAVLASFDLDPACIFFDGEQVWLNLRAVRAFYTGYTTTSGALSSSFAARIIKYATRGYGVLVRPDEDDPDTDELLYQMEATMREKEIETLEHYLQFPWTGTNNYRGLYCQMKARATTNWTHSFSALASLAALWNLAHKTGRIGELMDEVGAASHIYGLYEGCGKAMAAFHPKEWLSTLATFSPSLKKRSWTLQDRIWKSNDPTMSDASLLLVVDCENLCESMARSIP</sequence>
<dbReference type="AlphaFoldDB" id="A0A177TEJ1"/>